<accession>A0A9Q3L4D9</accession>
<name>A0A9Q3L4D9_9BASI</name>
<reference evidence="1" key="1">
    <citation type="submission" date="2021-03" db="EMBL/GenBank/DDBJ databases">
        <title>Draft genome sequence of rust myrtle Austropuccinia psidii MF-1, a brazilian biotype.</title>
        <authorList>
            <person name="Quecine M.C."/>
            <person name="Pachon D.M.R."/>
            <person name="Bonatelli M.L."/>
            <person name="Correr F.H."/>
            <person name="Franceschini L.M."/>
            <person name="Leite T.F."/>
            <person name="Margarido G.R.A."/>
            <person name="Almeida C.A."/>
            <person name="Ferrarezi J.A."/>
            <person name="Labate C.A."/>
        </authorList>
    </citation>
    <scope>NUCLEOTIDE SEQUENCE</scope>
    <source>
        <strain evidence="1">MF-1</strain>
    </source>
</reference>
<comment type="caution">
    <text evidence="1">The sequence shown here is derived from an EMBL/GenBank/DDBJ whole genome shotgun (WGS) entry which is preliminary data.</text>
</comment>
<proteinExistence type="predicted"/>
<dbReference type="EMBL" id="AVOT02145423">
    <property type="protein sequence ID" value="MBW0591871.1"/>
    <property type="molecule type" value="Genomic_DNA"/>
</dbReference>
<keyword evidence="2" id="KW-1185">Reference proteome</keyword>
<dbReference type="AlphaFoldDB" id="A0A9Q3L4D9"/>
<gene>
    <name evidence="1" type="ORF">O181_131586</name>
</gene>
<dbReference type="Proteomes" id="UP000765509">
    <property type="component" value="Unassembled WGS sequence"/>
</dbReference>
<protein>
    <submittedName>
        <fullName evidence="1">Uncharacterized protein</fullName>
    </submittedName>
</protein>
<organism evidence="1 2">
    <name type="scientific">Austropuccinia psidii MF-1</name>
    <dbReference type="NCBI Taxonomy" id="1389203"/>
    <lineage>
        <taxon>Eukaryota</taxon>
        <taxon>Fungi</taxon>
        <taxon>Dikarya</taxon>
        <taxon>Basidiomycota</taxon>
        <taxon>Pucciniomycotina</taxon>
        <taxon>Pucciniomycetes</taxon>
        <taxon>Pucciniales</taxon>
        <taxon>Sphaerophragmiaceae</taxon>
        <taxon>Austropuccinia</taxon>
    </lineage>
</organism>
<evidence type="ECO:0000313" key="2">
    <source>
        <dbReference type="Proteomes" id="UP000765509"/>
    </source>
</evidence>
<evidence type="ECO:0000313" key="1">
    <source>
        <dbReference type="EMBL" id="MBW0591871.1"/>
    </source>
</evidence>
<sequence length="127" mass="14648">MVLGKTINCPFKYQHEIKPISKKKERICGPWQDHKLPTTKNSQLGLNAKKSIKGPWQDHKLPTQIINNNQEKVAKGPWQDHKLPTIRIINMDSKLKHNKPMVLDKTINCIFKVFKKIGQGLSKEDKS</sequence>